<evidence type="ECO:0000313" key="2">
    <source>
        <dbReference type="Proteomes" id="UP000007798"/>
    </source>
</evidence>
<sequence>MMDYSRLGRCRRTKVTDLACKDMAESFVSIAERFFVLWLTPKSNARATSILYKRLPGQFLDIKDPNGPMVLLIHAESLEVLCQQMHSSTGHKMVHVKS</sequence>
<keyword evidence="2" id="KW-1185">Reference proteome</keyword>
<protein>
    <submittedName>
        <fullName evidence="1">Uncharacterized protein</fullName>
    </submittedName>
</protein>
<proteinExistence type="predicted"/>
<evidence type="ECO:0000313" key="1">
    <source>
        <dbReference type="EMBL" id="KRF98441.1"/>
    </source>
</evidence>
<gene>
    <name evidence="1" type="primary">Dwil\GK26810</name>
    <name evidence="1" type="ORF">Dwil_GK26810</name>
</gene>
<accession>A0A0Q9WR44</accession>
<dbReference type="EMBL" id="CH963857">
    <property type="protein sequence ID" value="KRF98441.1"/>
    <property type="molecule type" value="Genomic_DNA"/>
</dbReference>
<dbReference type="Proteomes" id="UP000007798">
    <property type="component" value="Unassembled WGS sequence"/>
</dbReference>
<dbReference type="AlphaFoldDB" id="A0A0Q9WR44"/>
<reference evidence="1 2" key="1">
    <citation type="journal article" date="2007" name="Nature">
        <title>Evolution of genes and genomes on the Drosophila phylogeny.</title>
        <authorList>
            <consortium name="Drosophila 12 Genomes Consortium"/>
            <person name="Clark A.G."/>
            <person name="Eisen M.B."/>
            <person name="Smith D.R."/>
            <person name="Bergman C.M."/>
            <person name="Oliver B."/>
            <person name="Markow T.A."/>
            <person name="Kaufman T.C."/>
            <person name="Kellis M."/>
            <person name="Gelbart W."/>
            <person name="Iyer V.N."/>
            <person name="Pollard D.A."/>
            <person name="Sackton T.B."/>
            <person name="Larracuente A.M."/>
            <person name="Singh N.D."/>
            <person name="Abad J.P."/>
            <person name="Abt D.N."/>
            <person name="Adryan B."/>
            <person name="Aguade M."/>
            <person name="Akashi H."/>
            <person name="Anderson W.W."/>
            <person name="Aquadro C.F."/>
            <person name="Ardell D.H."/>
            <person name="Arguello R."/>
            <person name="Artieri C.G."/>
            <person name="Barbash D.A."/>
            <person name="Barker D."/>
            <person name="Barsanti P."/>
            <person name="Batterham P."/>
            <person name="Batzoglou S."/>
            <person name="Begun D."/>
            <person name="Bhutkar A."/>
            <person name="Blanco E."/>
            <person name="Bosak S.A."/>
            <person name="Bradley R.K."/>
            <person name="Brand A.D."/>
            <person name="Brent M.R."/>
            <person name="Brooks A.N."/>
            <person name="Brown R.H."/>
            <person name="Butlin R.K."/>
            <person name="Caggese C."/>
            <person name="Calvi B.R."/>
            <person name="Bernardo de Carvalho A."/>
            <person name="Caspi A."/>
            <person name="Castrezana S."/>
            <person name="Celniker S.E."/>
            <person name="Chang J.L."/>
            <person name="Chapple C."/>
            <person name="Chatterji S."/>
            <person name="Chinwalla A."/>
            <person name="Civetta A."/>
            <person name="Clifton S.W."/>
            <person name="Comeron J.M."/>
            <person name="Costello J.C."/>
            <person name="Coyne J.A."/>
            <person name="Daub J."/>
            <person name="David R.G."/>
            <person name="Delcher A.L."/>
            <person name="Delehaunty K."/>
            <person name="Do C.B."/>
            <person name="Ebling H."/>
            <person name="Edwards K."/>
            <person name="Eickbush T."/>
            <person name="Evans J.D."/>
            <person name="Filipski A."/>
            <person name="Findeiss S."/>
            <person name="Freyhult E."/>
            <person name="Fulton L."/>
            <person name="Fulton R."/>
            <person name="Garcia A.C."/>
            <person name="Gardiner A."/>
            <person name="Garfield D.A."/>
            <person name="Garvin B.E."/>
            <person name="Gibson G."/>
            <person name="Gilbert D."/>
            <person name="Gnerre S."/>
            <person name="Godfrey J."/>
            <person name="Good R."/>
            <person name="Gotea V."/>
            <person name="Gravely B."/>
            <person name="Greenberg A.J."/>
            <person name="Griffiths-Jones S."/>
            <person name="Gross S."/>
            <person name="Guigo R."/>
            <person name="Gustafson E.A."/>
            <person name="Haerty W."/>
            <person name="Hahn M.W."/>
            <person name="Halligan D.L."/>
            <person name="Halpern A.L."/>
            <person name="Halter G.M."/>
            <person name="Han M.V."/>
            <person name="Heger A."/>
            <person name="Hillier L."/>
            <person name="Hinrichs A.S."/>
            <person name="Holmes I."/>
            <person name="Hoskins R.A."/>
            <person name="Hubisz M.J."/>
            <person name="Hultmark D."/>
            <person name="Huntley M.A."/>
            <person name="Jaffe D.B."/>
            <person name="Jagadeeshan S."/>
            <person name="Jeck W.R."/>
            <person name="Johnson J."/>
            <person name="Jones C.D."/>
            <person name="Jordan W.C."/>
            <person name="Karpen G.H."/>
            <person name="Kataoka E."/>
            <person name="Keightley P.D."/>
            <person name="Kheradpour P."/>
            <person name="Kirkness E.F."/>
            <person name="Koerich L.B."/>
            <person name="Kristiansen K."/>
            <person name="Kudrna D."/>
            <person name="Kulathinal R.J."/>
            <person name="Kumar S."/>
            <person name="Kwok R."/>
            <person name="Lander E."/>
            <person name="Langley C.H."/>
            <person name="Lapoint R."/>
            <person name="Lazzaro B.P."/>
            <person name="Lee S.J."/>
            <person name="Levesque L."/>
            <person name="Li R."/>
            <person name="Lin C.F."/>
            <person name="Lin M.F."/>
            <person name="Lindblad-Toh K."/>
            <person name="Llopart A."/>
            <person name="Long M."/>
            <person name="Low L."/>
            <person name="Lozovsky E."/>
            <person name="Lu J."/>
            <person name="Luo M."/>
            <person name="Machado C.A."/>
            <person name="Makalowski W."/>
            <person name="Marzo M."/>
            <person name="Matsuda M."/>
            <person name="Matzkin L."/>
            <person name="McAllister B."/>
            <person name="McBride C.S."/>
            <person name="McKernan B."/>
            <person name="McKernan K."/>
            <person name="Mendez-Lago M."/>
            <person name="Minx P."/>
            <person name="Mollenhauer M.U."/>
            <person name="Montooth K."/>
            <person name="Mount S.M."/>
            <person name="Mu X."/>
            <person name="Myers E."/>
            <person name="Negre B."/>
            <person name="Newfeld S."/>
            <person name="Nielsen R."/>
            <person name="Noor M.A."/>
            <person name="O'Grady P."/>
            <person name="Pachter L."/>
            <person name="Papaceit M."/>
            <person name="Parisi M.J."/>
            <person name="Parisi M."/>
            <person name="Parts L."/>
            <person name="Pedersen J.S."/>
            <person name="Pesole G."/>
            <person name="Phillippy A.M."/>
            <person name="Ponting C.P."/>
            <person name="Pop M."/>
            <person name="Porcelli D."/>
            <person name="Powell J.R."/>
            <person name="Prohaska S."/>
            <person name="Pruitt K."/>
            <person name="Puig M."/>
            <person name="Quesneville H."/>
            <person name="Ram K.R."/>
            <person name="Rand D."/>
            <person name="Rasmussen M.D."/>
            <person name="Reed L.K."/>
            <person name="Reenan R."/>
            <person name="Reily A."/>
            <person name="Remington K.A."/>
            <person name="Rieger T.T."/>
            <person name="Ritchie M.G."/>
            <person name="Robin C."/>
            <person name="Rogers Y.H."/>
            <person name="Rohde C."/>
            <person name="Rozas J."/>
            <person name="Rubenfield M.J."/>
            <person name="Ruiz A."/>
            <person name="Russo S."/>
            <person name="Salzberg S.L."/>
            <person name="Sanchez-Gracia A."/>
            <person name="Saranga D.J."/>
            <person name="Sato H."/>
            <person name="Schaeffer S.W."/>
            <person name="Schatz M.C."/>
            <person name="Schlenke T."/>
            <person name="Schwartz R."/>
            <person name="Segarra C."/>
            <person name="Singh R.S."/>
            <person name="Sirot L."/>
            <person name="Sirota M."/>
            <person name="Sisneros N.B."/>
            <person name="Smith C.D."/>
            <person name="Smith T.F."/>
            <person name="Spieth J."/>
            <person name="Stage D.E."/>
            <person name="Stark A."/>
            <person name="Stephan W."/>
            <person name="Strausberg R.L."/>
            <person name="Strempel S."/>
            <person name="Sturgill D."/>
            <person name="Sutton G."/>
            <person name="Sutton G.G."/>
            <person name="Tao W."/>
            <person name="Teichmann S."/>
            <person name="Tobari Y.N."/>
            <person name="Tomimura Y."/>
            <person name="Tsolas J.M."/>
            <person name="Valente V.L."/>
            <person name="Venter E."/>
            <person name="Venter J.C."/>
            <person name="Vicario S."/>
            <person name="Vieira F.G."/>
            <person name="Vilella A.J."/>
            <person name="Villasante A."/>
            <person name="Walenz B."/>
            <person name="Wang J."/>
            <person name="Wasserman M."/>
            <person name="Watts T."/>
            <person name="Wilson D."/>
            <person name="Wilson R.K."/>
            <person name="Wing R.A."/>
            <person name="Wolfner M.F."/>
            <person name="Wong A."/>
            <person name="Wong G.K."/>
            <person name="Wu C.I."/>
            <person name="Wu G."/>
            <person name="Yamamoto D."/>
            <person name="Yang H.P."/>
            <person name="Yang S.P."/>
            <person name="Yorke J.A."/>
            <person name="Yoshida K."/>
            <person name="Zdobnov E."/>
            <person name="Zhang P."/>
            <person name="Zhang Y."/>
            <person name="Zimin A.V."/>
            <person name="Baldwin J."/>
            <person name="Abdouelleil A."/>
            <person name="Abdulkadir J."/>
            <person name="Abebe A."/>
            <person name="Abera B."/>
            <person name="Abreu J."/>
            <person name="Acer S.C."/>
            <person name="Aftuck L."/>
            <person name="Alexander A."/>
            <person name="An P."/>
            <person name="Anderson E."/>
            <person name="Anderson S."/>
            <person name="Arachi H."/>
            <person name="Azer M."/>
            <person name="Bachantsang P."/>
            <person name="Barry A."/>
            <person name="Bayul T."/>
            <person name="Berlin A."/>
            <person name="Bessette D."/>
            <person name="Bloom T."/>
            <person name="Blye J."/>
            <person name="Boguslavskiy L."/>
            <person name="Bonnet C."/>
            <person name="Boukhgalter B."/>
            <person name="Bourzgui I."/>
            <person name="Brown A."/>
            <person name="Cahill P."/>
            <person name="Channer S."/>
            <person name="Cheshatsang Y."/>
            <person name="Chuda L."/>
            <person name="Citroen M."/>
            <person name="Collymore A."/>
            <person name="Cooke P."/>
            <person name="Costello M."/>
            <person name="D'Aco K."/>
            <person name="Daza R."/>
            <person name="De Haan G."/>
            <person name="DeGray S."/>
            <person name="DeMaso C."/>
            <person name="Dhargay N."/>
            <person name="Dooley K."/>
            <person name="Dooley E."/>
            <person name="Doricent M."/>
            <person name="Dorje P."/>
            <person name="Dorjee K."/>
            <person name="Dupes A."/>
            <person name="Elong R."/>
            <person name="Falk J."/>
            <person name="Farina A."/>
            <person name="Faro S."/>
            <person name="Ferguson D."/>
            <person name="Fisher S."/>
            <person name="Foley C.D."/>
            <person name="Franke A."/>
            <person name="Friedrich D."/>
            <person name="Gadbois L."/>
            <person name="Gearin G."/>
            <person name="Gearin C.R."/>
            <person name="Giannoukos G."/>
            <person name="Goode T."/>
            <person name="Graham J."/>
            <person name="Grandbois E."/>
            <person name="Grewal S."/>
            <person name="Gyaltsen K."/>
            <person name="Hafez N."/>
            <person name="Hagos B."/>
            <person name="Hall J."/>
            <person name="Henson C."/>
            <person name="Hollinger A."/>
            <person name="Honan T."/>
            <person name="Huard M.D."/>
            <person name="Hughes L."/>
            <person name="Hurhula B."/>
            <person name="Husby M.E."/>
            <person name="Kamat A."/>
            <person name="Kanga B."/>
            <person name="Kashin S."/>
            <person name="Khazanovich D."/>
            <person name="Kisner P."/>
            <person name="Lance K."/>
            <person name="Lara M."/>
            <person name="Lee W."/>
            <person name="Lennon N."/>
            <person name="Letendre F."/>
            <person name="LeVine R."/>
            <person name="Lipovsky A."/>
            <person name="Liu X."/>
            <person name="Liu J."/>
            <person name="Liu S."/>
            <person name="Lokyitsang T."/>
            <person name="Lokyitsang Y."/>
            <person name="Lubonja R."/>
            <person name="Lui A."/>
            <person name="MacDonald P."/>
            <person name="Magnisalis V."/>
            <person name="Maru K."/>
            <person name="Matthews C."/>
            <person name="McCusker W."/>
            <person name="McDonough S."/>
            <person name="Mehta T."/>
            <person name="Meldrim J."/>
            <person name="Meneus L."/>
            <person name="Mihai O."/>
            <person name="Mihalev A."/>
            <person name="Mihova T."/>
            <person name="Mittelman R."/>
            <person name="Mlenga V."/>
            <person name="Montmayeur A."/>
            <person name="Mulrain L."/>
            <person name="Navidi A."/>
            <person name="Naylor J."/>
            <person name="Negash T."/>
            <person name="Nguyen T."/>
            <person name="Nguyen N."/>
            <person name="Nicol R."/>
            <person name="Norbu C."/>
            <person name="Norbu N."/>
            <person name="Novod N."/>
            <person name="O'Neill B."/>
            <person name="Osman S."/>
            <person name="Markiewicz E."/>
            <person name="Oyono O.L."/>
            <person name="Patti C."/>
            <person name="Phunkhang P."/>
            <person name="Pierre F."/>
            <person name="Priest M."/>
            <person name="Raghuraman S."/>
            <person name="Rege F."/>
            <person name="Reyes R."/>
            <person name="Rise C."/>
            <person name="Rogov P."/>
            <person name="Ross K."/>
            <person name="Ryan E."/>
            <person name="Settipalli S."/>
            <person name="Shea T."/>
            <person name="Sherpa N."/>
            <person name="Shi L."/>
            <person name="Shih D."/>
            <person name="Sparrow T."/>
            <person name="Spaulding J."/>
            <person name="Stalker J."/>
            <person name="Stange-Thomann N."/>
            <person name="Stavropoulos S."/>
            <person name="Stone C."/>
            <person name="Strader C."/>
            <person name="Tesfaye S."/>
            <person name="Thomson T."/>
            <person name="Thoulutsang Y."/>
            <person name="Thoulutsang D."/>
            <person name="Topham K."/>
            <person name="Topping I."/>
            <person name="Tsamla T."/>
            <person name="Vassiliev H."/>
            <person name="Vo A."/>
            <person name="Wangchuk T."/>
            <person name="Wangdi T."/>
            <person name="Weiand M."/>
            <person name="Wilkinson J."/>
            <person name="Wilson A."/>
            <person name="Yadav S."/>
            <person name="Young G."/>
            <person name="Yu Q."/>
            <person name="Zembek L."/>
            <person name="Zhong D."/>
            <person name="Zimmer A."/>
            <person name="Zwirko Z."/>
            <person name="Jaffe D.B."/>
            <person name="Alvarez P."/>
            <person name="Brockman W."/>
            <person name="Butler J."/>
            <person name="Chin C."/>
            <person name="Gnerre S."/>
            <person name="Grabherr M."/>
            <person name="Kleber M."/>
            <person name="Mauceli E."/>
            <person name="MacCallum I."/>
        </authorList>
    </citation>
    <scope>NUCLEOTIDE SEQUENCE [LARGE SCALE GENOMIC DNA]</scope>
    <source>
        <strain evidence="2">Tucson 14030-0811.24</strain>
    </source>
</reference>
<organism evidence="1 2">
    <name type="scientific">Drosophila willistoni</name>
    <name type="common">Fruit fly</name>
    <dbReference type="NCBI Taxonomy" id="7260"/>
    <lineage>
        <taxon>Eukaryota</taxon>
        <taxon>Metazoa</taxon>
        <taxon>Ecdysozoa</taxon>
        <taxon>Arthropoda</taxon>
        <taxon>Hexapoda</taxon>
        <taxon>Insecta</taxon>
        <taxon>Pterygota</taxon>
        <taxon>Neoptera</taxon>
        <taxon>Endopterygota</taxon>
        <taxon>Diptera</taxon>
        <taxon>Brachycera</taxon>
        <taxon>Muscomorpha</taxon>
        <taxon>Ephydroidea</taxon>
        <taxon>Drosophilidae</taxon>
        <taxon>Drosophila</taxon>
        <taxon>Sophophora</taxon>
    </lineage>
</organism>
<name>A0A0Q9WR44_DROWI</name>
<dbReference type="InParanoid" id="A0A0Q9WR44"/>